<keyword evidence="2 8" id="KW-0813">Transport</keyword>
<dbReference type="NCBIfam" id="TIGR01948">
    <property type="entry name" value="rnfE"/>
    <property type="match status" value="1"/>
</dbReference>
<dbReference type="HAMAP" id="MF_00478">
    <property type="entry name" value="RsxE_RnfE"/>
    <property type="match status" value="1"/>
</dbReference>
<proteinExistence type="inferred from homology"/>
<name>A0ABS7DR82_9FIRM</name>
<evidence type="ECO:0000256" key="7">
    <source>
        <dbReference type="ARBA" id="ARBA00023136"/>
    </source>
</evidence>
<sequence length="229" mass="24171">MAKTPWQEFSKGIIKENPVLRLVLGTCATLALSTSASNAIGMGLATTFVLVGSNTVISLLRKVIPDKVRIPCYITLIAGFVTIVQMLIEAYSPSLKAALGIYLPLIVVNCIILGRAEMFANKNKVLPSILDALGMGVGFTATLLVMGIIRELLGAGTVFGLPITAGFVSPIIIFLLPPGGFFVFGMMIALANKLATEKGAEPAELGCQNCPLCGSCSMMSEKEKECAKK</sequence>
<feature type="transmembrane region" description="Helical" evidence="8">
    <location>
        <begin position="97"/>
        <end position="116"/>
    </location>
</feature>
<comment type="subunit">
    <text evidence="8">The complex is composed of six subunits: RnfA, RnfB, RnfC, RnfD, RnfE and RnfG.</text>
</comment>
<evidence type="ECO:0000256" key="2">
    <source>
        <dbReference type="ARBA" id="ARBA00022448"/>
    </source>
</evidence>
<comment type="function">
    <text evidence="8">Part of a membrane-bound complex that couples electron transfer with translocation of ions across the membrane.</text>
</comment>
<feature type="transmembrane region" description="Helical" evidence="8">
    <location>
        <begin position="169"/>
        <end position="191"/>
    </location>
</feature>
<keyword evidence="3 8" id="KW-0812">Transmembrane</keyword>
<dbReference type="PANTHER" id="PTHR30586:SF0">
    <property type="entry name" value="ION-TRANSLOCATING OXIDOREDUCTASE COMPLEX SUBUNIT E"/>
    <property type="match status" value="1"/>
</dbReference>
<dbReference type="PIRSF" id="PIRSF006102">
    <property type="entry name" value="NQR_DE"/>
    <property type="match status" value="1"/>
</dbReference>
<dbReference type="Pfam" id="PF02508">
    <property type="entry name" value="Rnf-Nqr"/>
    <property type="match status" value="1"/>
</dbReference>
<protein>
    <recommendedName>
        <fullName evidence="8">Ion-translocating oxidoreductase complex subunit E</fullName>
        <ecNumber evidence="8">7.-.-.-</ecNumber>
    </recommendedName>
    <alternativeName>
        <fullName evidence="8">Rnf electron transport complex subunit E</fullName>
    </alternativeName>
</protein>
<evidence type="ECO:0000256" key="1">
    <source>
        <dbReference type="ARBA" id="ARBA00004127"/>
    </source>
</evidence>
<dbReference type="Proteomes" id="UP000719942">
    <property type="component" value="Unassembled WGS sequence"/>
</dbReference>
<keyword evidence="10" id="KW-1185">Reference proteome</keyword>
<evidence type="ECO:0000313" key="9">
    <source>
        <dbReference type="EMBL" id="MBW7573814.1"/>
    </source>
</evidence>
<comment type="similarity">
    <text evidence="8">Belongs to the NqrDE/RnfAE family.</text>
</comment>
<dbReference type="EMBL" id="JAGFNZ010000006">
    <property type="protein sequence ID" value="MBW7573814.1"/>
    <property type="molecule type" value="Genomic_DNA"/>
</dbReference>
<keyword evidence="5 8" id="KW-0249">Electron transport</keyword>
<accession>A0ABS7DR82</accession>
<evidence type="ECO:0000256" key="5">
    <source>
        <dbReference type="ARBA" id="ARBA00022982"/>
    </source>
</evidence>
<feature type="transmembrane region" description="Helical" evidence="8">
    <location>
        <begin position="72"/>
        <end position="91"/>
    </location>
</feature>
<comment type="subcellular location">
    <subcellularLocation>
        <location evidence="8">Cell membrane</location>
        <topology evidence="8">Multi-pass membrane protein</topology>
    </subcellularLocation>
    <subcellularLocation>
        <location evidence="1">Endomembrane system</location>
        <topology evidence="1">Multi-pass membrane protein</topology>
    </subcellularLocation>
</comment>
<comment type="caution">
    <text evidence="9">The sequence shown here is derived from an EMBL/GenBank/DDBJ whole genome shotgun (WGS) entry which is preliminary data.</text>
</comment>
<organism evidence="9 10">
    <name type="scientific">Caproiciproducens faecalis</name>
    <dbReference type="NCBI Taxonomy" id="2820301"/>
    <lineage>
        <taxon>Bacteria</taxon>
        <taxon>Bacillati</taxon>
        <taxon>Bacillota</taxon>
        <taxon>Clostridia</taxon>
        <taxon>Eubacteriales</taxon>
        <taxon>Acutalibacteraceae</taxon>
        <taxon>Caproiciproducens</taxon>
    </lineage>
</organism>
<keyword evidence="7 8" id="KW-0472">Membrane</keyword>
<dbReference type="NCBIfam" id="NF009070">
    <property type="entry name" value="PRK12405.1"/>
    <property type="match status" value="1"/>
</dbReference>
<evidence type="ECO:0000256" key="4">
    <source>
        <dbReference type="ARBA" id="ARBA00022967"/>
    </source>
</evidence>
<keyword evidence="6 8" id="KW-1133">Transmembrane helix</keyword>
<dbReference type="InterPro" id="IPR003667">
    <property type="entry name" value="NqrDE/RnfAE"/>
</dbReference>
<gene>
    <name evidence="8" type="primary">rnfE</name>
    <name evidence="9" type="ORF">J5W02_13440</name>
</gene>
<evidence type="ECO:0000256" key="8">
    <source>
        <dbReference type="HAMAP-Rule" id="MF_00478"/>
    </source>
</evidence>
<feature type="transmembrane region" description="Helical" evidence="8">
    <location>
        <begin position="39"/>
        <end position="60"/>
    </location>
</feature>
<evidence type="ECO:0000256" key="6">
    <source>
        <dbReference type="ARBA" id="ARBA00022989"/>
    </source>
</evidence>
<keyword evidence="4 8" id="KW-1278">Translocase</keyword>
<dbReference type="RefSeq" id="WP_219966225.1">
    <property type="nucleotide sequence ID" value="NZ_JAGFNZ010000006.1"/>
</dbReference>
<evidence type="ECO:0000256" key="3">
    <source>
        <dbReference type="ARBA" id="ARBA00022692"/>
    </source>
</evidence>
<reference evidence="9 10" key="1">
    <citation type="submission" date="2021-03" db="EMBL/GenBank/DDBJ databases">
        <title>Caproiciproducens sp. nov. isolated from feces of cow.</title>
        <authorList>
            <person name="Choi J.-Y."/>
        </authorList>
    </citation>
    <scope>NUCLEOTIDE SEQUENCE [LARGE SCALE GENOMIC DNA]</scope>
    <source>
        <strain evidence="9 10">AGMB10547</strain>
    </source>
</reference>
<dbReference type="PANTHER" id="PTHR30586">
    <property type="entry name" value="ELECTRON TRANSPORT COMPLEX PROTEIN RNFE"/>
    <property type="match status" value="1"/>
</dbReference>
<feature type="transmembrane region" description="Helical" evidence="8">
    <location>
        <begin position="128"/>
        <end position="149"/>
    </location>
</feature>
<dbReference type="EC" id="7.-.-.-" evidence="8"/>
<dbReference type="InterPro" id="IPR010968">
    <property type="entry name" value="RnfE"/>
</dbReference>
<evidence type="ECO:0000313" key="10">
    <source>
        <dbReference type="Proteomes" id="UP000719942"/>
    </source>
</evidence>
<keyword evidence="8" id="KW-1003">Cell membrane</keyword>